<dbReference type="AlphaFoldDB" id="A0A507BCM5"/>
<dbReference type="EMBL" id="SKBQ01000026">
    <property type="protein sequence ID" value="TPX14701.1"/>
    <property type="molecule type" value="Genomic_DNA"/>
</dbReference>
<feature type="region of interest" description="Disordered" evidence="1">
    <location>
        <begin position="37"/>
        <end position="232"/>
    </location>
</feature>
<evidence type="ECO:0000256" key="1">
    <source>
        <dbReference type="SAM" id="MobiDB-lite"/>
    </source>
</evidence>
<accession>A0A507BCM5</accession>
<feature type="compositionally biased region" description="Low complexity" evidence="1">
    <location>
        <begin position="51"/>
        <end position="64"/>
    </location>
</feature>
<gene>
    <name evidence="2" type="ORF">E0L32_005096</name>
</gene>
<organism evidence="2 3">
    <name type="scientific">Thyridium curvatum</name>
    <dbReference type="NCBI Taxonomy" id="1093900"/>
    <lineage>
        <taxon>Eukaryota</taxon>
        <taxon>Fungi</taxon>
        <taxon>Dikarya</taxon>
        <taxon>Ascomycota</taxon>
        <taxon>Pezizomycotina</taxon>
        <taxon>Sordariomycetes</taxon>
        <taxon>Sordariomycetidae</taxon>
        <taxon>Thyridiales</taxon>
        <taxon>Thyridiaceae</taxon>
        <taxon>Thyridium</taxon>
    </lineage>
</organism>
<dbReference type="RefSeq" id="XP_030996412.1">
    <property type="nucleotide sequence ID" value="XM_031139580.1"/>
</dbReference>
<keyword evidence="3" id="KW-1185">Reference proteome</keyword>
<dbReference type="Proteomes" id="UP000319257">
    <property type="component" value="Unassembled WGS sequence"/>
</dbReference>
<feature type="compositionally biased region" description="Basic and acidic residues" evidence="1">
    <location>
        <begin position="178"/>
        <end position="188"/>
    </location>
</feature>
<feature type="compositionally biased region" description="Low complexity" evidence="1">
    <location>
        <begin position="143"/>
        <end position="157"/>
    </location>
</feature>
<proteinExistence type="predicted"/>
<reference evidence="2 3" key="1">
    <citation type="submission" date="2019-06" db="EMBL/GenBank/DDBJ databases">
        <title>Draft genome sequence of the filamentous fungus Phialemoniopsis curvata isolated from diesel fuel.</title>
        <authorList>
            <person name="Varaljay V.A."/>
            <person name="Lyon W.J."/>
            <person name="Crouch A.L."/>
            <person name="Drake C.E."/>
            <person name="Hollomon J.M."/>
            <person name="Nadeau L.J."/>
            <person name="Nunn H.S."/>
            <person name="Stevenson B.S."/>
            <person name="Bojanowski C.L."/>
            <person name="Crookes-Goodson W.J."/>
        </authorList>
    </citation>
    <scope>NUCLEOTIDE SEQUENCE [LARGE SCALE GENOMIC DNA]</scope>
    <source>
        <strain evidence="2 3">D216</strain>
    </source>
</reference>
<sequence>MPKRKIIHTEFSTQLRRPDSLGIAIRRRLVHGAPVDLQHRHQRQQQHEQRQQLPEAPVLLAPVPQRHRRRPERLAQDDDARRRADRDGRHQRRAHQLRGAVEPRPPLARGRAVQVPRRQREDDAVARDHGPRADVHEPRVGRRAAVVPGRAVVPDAGDGQRRRQVAPDALQDVGAVDGAEREVDEHEGLAQPAQDPVAAEVAHEDQQRRVVHRHGQQRQHPDEEEVVGHEGRRLGQPHALDADARHDLLVRVAAEQLAPDRVLRPAAAATTVALGFWQAVVVVLFRTCDQAVLDDERGAHDQHQAGCEDEGEKDLSIYHCQC</sequence>
<dbReference type="GeneID" id="41972543"/>
<feature type="compositionally biased region" description="Basic and acidic residues" evidence="1">
    <location>
        <begin position="118"/>
        <end position="140"/>
    </location>
</feature>
<feature type="compositionally biased region" description="Basic and acidic residues" evidence="1">
    <location>
        <begin position="72"/>
        <end position="88"/>
    </location>
</feature>
<evidence type="ECO:0000313" key="2">
    <source>
        <dbReference type="EMBL" id="TPX14701.1"/>
    </source>
</evidence>
<protein>
    <submittedName>
        <fullName evidence="2">Uncharacterized protein</fullName>
    </submittedName>
</protein>
<comment type="caution">
    <text evidence="2">The sequence shown here is derived from an EMBL/GenBank/DDBJ whole genome shotgun (WGS) entry which is preliminary data.</text>
</comment>
<evidence type="ECO:0000313" key="3">
    <source>
        <dbReference type="Proteomes" id="UP000319257"/>
    </source>
</evidence>
<dbReference type="InParanoid" id="A0A507BCM5"/>
<name>A0A507BCM5_9PEZI</name>